<dbReference type="Proteomes" id="UP000821656">
    <property type="component" value="Unassembled WGS sequence"/>
</dbReference>
<reference evidence="1" key="2">
    <citation type="submission" date="2016-02" db="EMBL/GenBank/DDBJ databases">
        <title>Genome sequence of Clostridium beijerinckii strain 59B.</title>
        <authorList>
            <person name="Little G.T."/>
            <person name="Minton N.P."/>
        </authorList>
    </citation>
    <scope>NUCLEOTIDE SEQUENCE</scope>
    <source>
        <strain evidence="1">NCIMB 14988</strain>
    </source>
</reference>
<sequence length="91" mass="10839">MMCSGELLEEKVQEFCKNNNRDEGQIWQVINNAHTRTYGRNIMWEKEQYQKENNLEDIPMAEQFAKLNLVHRAIEILKGLQDCIKNGWKLE</sequence>
<accession>A0A0B5QVH3</accession>
<dbReference type="RefSeq" id="WP_041898995.1">
    <property type="nucleotide sequence ID" value="NZ_CP010086.2"/>
</dbReference>
<dbReference type="EMBL" id="CP010086">
    <property type="protein sequence ID" value="AJH00964.1"/>
    <property type="molecule type" value="Genomic_DNA"/>
</dbReference>
<reference evidence="3" key="1">
    <citation type="submission" date="2014-12" db="EMBL/GenBank/DDBJ databases">
        <title>Genome sequence of Clostridium beijerinckii strain 59B.</title>
        <authorList>
            <person name="Little G.T."/>
            <person name="Minton N.P."/>
        </authorList>
    </citation>
    <scope>NUCLEOTIDE SEQUENCE [LARGE SCALE GENOMIC DNA]</scope>
    <source>
        <strain evidence="3">59B</strain>
    </source>
</reference>
<protein>
    <submittedName>
        <fullName evidence="1">Uncharacterized protein</fullName>
    </submittedName>
</protein>
<gene>
    <name evidence="2" type="ORF">DFH45_003201</name>
    <name evidence="1" type="ORF">LF65_04424</name>
</gene>
<dbReference type="OrthoDB" id="1910752at2"/>
<evidence type="ECO:0000313" key="2">
    <source>
        <dbReference type="EMBL" id="NRV10238.1"/>
    </source>
</evidence>
<dbReference type="EMBL" id="JABSXK010000001">
    <property type="protein sequence ID" value="NRV10238.1"/>
    <property type="molecule type" value="Genomic_DNA"/>
</dbReference>
<dbReference type="Proteomes" id="UP000031866">
    <property type="component" value="Chromosome"/>
</dbReference>
<evidence type="ECO:0000313" key="1">
    <source>
        <dbReference type="EMBL" id="AJH00964.1"/>
    </source>
</evidence>
<organism evidence="1 3">
    <name type="scientific">Clostridium beijerinckii</name>
    <name type="common">Clostridium MP</name>
    <dbReference type="NCBI Taxonomy" id="1520"/>
    <lineage>
        <taxon>Bacteria</taxon>
        <taxon>Bacillati</taxon>
        <taxon>Bacillota</taxon>
        <taxon>Clostridia</taxon>
        <taxon>Eubacteriales</taxon>
        <taxon>Clostridiaceae</taxon>
        <taxon>Clostridium</taxon>
    </lineage>
</organism>
<name>A0A0B5QVH3_CLOBE</name>
<dbReference type="KEGG" id="cbei:LF65_04424"/>
<proteinExistence type="predicted"/>
<evidence type="ECO:0000313" key="3">
    <source>
        <dbReference type="Proteomes" id="UP000031866"/>
    </source>
</evidence>
<dbReference type="AlphaFoldDB" id="A0A0B5QVH3"/>
<reference evidence="2" key="3">
    <citation type="submission" date="2020-05" db="EMBL/GenBank/DDBJ databases">
        <title>Genomic insights into acetone-butanol-ethanol (ABE) fermentation by sequencing solventogenic clostridia strains.</title>
        <authorList>
            <person name="Brown S."/>
        </authorList>
    </citation>
    <scope>NUCLEOTIDE SEQUENCE</scope>
    <source>
        <strain evidence="2">DJ126</strain>
    </source>
</reference>